<evidence type="ECO:0000256" key="1">
    <source>
        <dbReference type="ARBA" id="ARBA00001805"/>
    </source>
</evidence>
<gene>
    <name evidence="6" type="primary">psy</name>
</gene>
<evidence type="ECO:0000256" key="3">
    <source>
        <dbReference type="ARBA" id="ARBA00012396"/>
    </source>
</evidence>
<dbReference type="PANTHER" id="PTHR31480">
    <property type="entry name" value="BIFUNCTIONAL LYCOPENE CYCLASE/PHYTOENE SYNTHASE"/>
    <property type="match status" value="1"/>
</dbReference>
<reference evidence="6" key="1">
    <citation type="submission" date="2010-07" db="EMBL/GenBank/DDBJ databases">
        <authorList>
            <person name="Couso I.I."/>
        </authorList>
    </citation>
    <scope>NUCLEOTIDE SEQUENCE</scope>
    <source>
        <strain evidence="6">SAG 211-14</strain>
    </source>
</reference>
<dbReference type="PROSITE" id="PS01045">
    <property type="entry name" value="SQUALEN_PHYTOEN_SYN_2"/>
    <property type="match status" value="1"/>
</dbReference>
<dbReference type="EMBL" id="FR670783">
    <property type="protein sequence ID" value="CBW37867.1"/>
    <property type="molecule type" value="mRNA"/>
</dbReference>
<keyword evidence="5" id="KW-0125">Carotenoid biosynthesis</keyword>
<evidence type="ECO:0000313" key="6">
    <source>
        <dbReference type="EMBL" id="CBW37867.1"/>
    </source>
</evidence>
<evidence type="ECO:0000256" key="2">
    <source>
        <dbReference type="ARBA" id="ARBA00006251"/>
    </source>
</evidence>
<name>F2QAF5_9CHLO</name>
<keyword evidence="4" id="KW-0808">Transferase</keyword>
<dbReference type="FunFam" id="1.10.600.10:FF:000004">
    <property type="entry name" value="Phytoene synthase chloroplastic"/>
    <property type="match status" value="1"/>
</dbReference>
<comment type="similarity">
    <text evidence="2">Belongs to the phytoene/squalene synthase family.</text>
</comment>
<reference evidence="6" key="2">
    <citation type="journal article" date="2011" name="Appl. Microbiol. Biotechnol.">
        <title>Enhancement of carotenoids biosynthesis in Chlamydomonas reinhardtii by nuclear transformation using a phytoene synthase gene isolated from Chlorella zofingiensis.</title>
        <authorList>
            <person name="Cordero B.F."/>
            <person name="Couso I."/>
            <person name="Leon R."/>
            <person name="Rodriguez H."/>
            <person name="Vargas M.A."/>
        </authorList>
    </citation>
    <scope>NUCLEOTIDE SEQUENCE</scope>
    <source>
        <strain evidence="6">SAG 211-14</strain>
    </source>
</reference>
<dbReference type="SFLD" id="SFLDG01018">
    <property type="entry name" value="Squalene/Phytoene_Synthase_Lik"/>
    <property type="match status" value="1"/>
</dbReference>
<dbReference type="EC" id="2.5.1.32" evidence="3"/>
<dbReference type="SUPFAM" id="SSF48576">
    <property type="entry name" value="Terpenoid synthases"/>
    <property type="match status" value="1"/>
</dbReference>
<sequence>MASFSTRLSESSTASRGSLCHTDIPCVSSGNVQRQRCSPGRRDRQRCRVSNTLVGPDPRLATRVAERSTLPPSQLLKGREVEESAMWRCIELQQKWPVGVTLPGPKWADGILNEAYERCGAVTSEYAKTFYLGTQLMTPKQARAIWAIYVWCRRTDELVDGPNASRITPQALDRWEERLEAIFEGRPYDVLDAALTDTISEFPVDIQPFRDMIDGMRMDLVKSRYQTFDELYEYCYRVAGTVALMSVPVMGIDPSYKGPLERVYRAALALGTANQLTNILRDVGEDIDGRNRIYLPQDELEQFGISEKDIISGLHSPSTGKIDDRWRRFMRFQIKRARQIFTDAEAGVDLLDEKARWPVWSALILYRQILDAIEKNDYDNFTRRAYVPKWKKMLSLPAAFAKATMPSISAARQSAAATSS</sequence>
<dbReference type="GO" id="GO:0016117">
    <property type="term" value="P:carotenoid biosynthetic process"/>
    <property type="evidence" value="ECO:0007669"/>
    <property type="project" value="UniProtKB-KW"/>
</dbReference>
<dbReference type="AlphaFoldDB" id="F2QAF5"/>
<dbReference type="SFLD" id="SFLDS00005">
    <property type="entry name" value="Isoprenoid_Synthase_Type_I"/>
    <property type="match status" value="1"/>
</dbReference>
<dbReference type="EMBL" id="FR670784">
    <property type="protein sequence ID" value="CBW37868.1"/>
    <property type="molecule type" value="Genomic_DNA"/>
</dbReference>
<accession>F2QAF5</accession>
<dbReference type="InterPro" id="IPR002060">
    <property type="entry name" value="Squ/phyt_synthse"/>
</dbReference>
<dbReference type="SFLD" id="SFLDG01212">
    <property type="entry name" value="Phytoene_synthase_like"/>
    <property type="match status" value="1"/>
</dbReference>
<dbReference type="GO" id="GO:0009536">
    <property type="term" value="C:plastid"/>
    <property type="evidence" value="ECO:0007669"/>
    <property type="project" value="UniProtKB-ARBA"/>
</dbReference>
<dbReference type="InterPro" id="IPR019845">
    <property type="entry name" value="Squalene/phytoene_synthase_CS"/>
</dbReference>
<dbReference type="GO" id="GO:0051996">
    <property type="term" value="F:squalene synthase [NAD(P)H] activity"/>
    <property type="evidence" value="ECO:0007669"/>
    <property type="project" value="InterPro"/>
</dbReference>
<dbReference type="InterPro" id="IPR044843">
    <property type="entry name" value="Trans_IPPS_bact-type"/>
</dbReference>
<comment type="catalytic activity">
    <reaction evidence="1">
        <text>2 (2E,6E,10E)-geranylgeranyl diphosphate = 15-cis-phytoene + 2 diphosphate</text>
        <dbReference type="Rhea" id="RHEA:34475"/>
        <dbReference type="ChEBI" id="CHEBI:27787"/>
        <dbReference type="ChEBI" id="CHEBI:33019"/>
        <dbReference type="ChEBI" id="CHEBI:58756"/>
        <dbReference type="EC" id="2.5.1.32"/>
    </reaction>
</comment>
<protein>
    <recommendedName>
        <fullName evidence="3">15-cis-phytoene synthase</fullName>
        <ecNumber evidence="3">2.5.1.32</ecNumber>
    </recommendedName>
</protein>
<proteinExistence type="evidence at transcript level"/>
<dbReference type="InterPro" id="IPR008949">
    <property type="entry name" value="Isoprenoid_synthase_dom_sf"/>
</dbReference>
<organism evidence="6">
    <name type="scientific">Chromochloris zofingiensis</name>
    <dbReference type="NCBI Taxonomy" id="31302"/>
    <lineage>
        <taxon>Eukaryota</taxon>
        <taxon>Viridiplantae</taxon>
        <taxon>Chlorophyta</taxon>
        <taxon>core chlorophytes</taxon>
        <taxon>Chlorophyceae</taxon>
        <taxon>CS clade</taxon>
        <taxon>Sphaeropleales</taxon>
        <taxon>Chromochloridaceae</taxon>
        <taxon>Chromochloris</taxon>
    </lineage>
</organism>
<evidence type="ECO:0000256" key="5">
    <source>
        <dbReference type="ARBA" id="ARBA00022746"/>
    </source>
</evidence>
<evidence type="ECO:0000256" key="4">
    <source>
        <dbReference type="ARBA" id="ARBA00022679"/>
    </source>
</evidence>
<dbReference type="Pfam" id="PF00494">
    <property type="entry name" value="SQS_PSY"/>
    <property type="match status" value="1"/>
</dbReference>
<dbReference type="Gene3D" id="1.10.600.10">
    <property type="entry name" value="Farnesyl Diphosphate Synthase"/>
    <property type="match status" value="1"/>
</dbReference>
<dbReference type="GO" id="GO:0004311">
    <property type="term" value="F:geranylgeranyl diphosphate synthase activity"/>
    <property type="evidence" value="ECO:0007669"/>
    <property type="project" value="InterPro"/>
</dbReference>
<dbReference type="GO" id="GO:0046905">
    <property type="term" value="F:15-cis-phytoene synthase activity"/>
    <property type="evidence" value="ECO:0007669"/>
    <property type="project" value="UniProtKB-EC"/>
</dbReference>
<dbReference type="InterPro" id="IPR033904">
    <property type="entry name" value="Trans_IPPS_HH"/>
</dbReference>
<dbReference type="CDD" id="cd00683">
    <property type="entry name" value="Trans_IPPS_HH"/>
    <property type="match status" value="1"/>
</dbReference>